<keyword evidence="2" id="KW-0813">Transport</keyword>
<evidence type="ECO:0000256" key="7">
    <source>
        <dbReference type="ARBA" id="ARBA00023157"/>
    </source>
</evidence>
<feature type="domain" description="MRH" evidence="8">
    <location>
        <begin position="1"/>
        <end position="214"/>
    </location>
</feature>
<reference evidence="9" key="1">
    <citation type="submission" date="2023-07" db="EMBL/GenBank/DDBJ databases">
        <authorList>
            <person name="Stuckert A."/>
        </authorList>
    </citation>
    <scope>NUCLEOTIDE SEQUENCE</scope>
</reference>
<dbReference type="Proteomes" id="UP001176940">
    <property type="component" value="Unassembled WGS sequence"/>
</dbReference>
<name>A0ABN9LXT6_9NEOB</name>
<evidence type="ECO:0000256" key="6">
    <source>
        <dbReference type="ARBA" id="ARBA00023136"/>
    </source>
</evidence>
<evidence type="ECO:0000259" key="8">
    <source>
        <dbReference type="PROSITE" id="PS51914"/>
    </source>
</evidence>
<dbReference type="InterPro" id="IPR000479">
    <property type="entry name" value="CIMR_rpt"/>
</dbReference>
<keyword evidence="6" id="KW-0472">Membrane</keyword>
<keyword evidence="4" id="KW-0732">Signal</keyword>
<dbReference type="Pfam" id="PF00878">
    <property type="entry name" value="CIMR"/>
    <property type="match status" value="5"/>
</dbReference>
<feature type="domain" description="MRH" evidence="8">
    <location>
        <begin position="368"/>
        <end position="559"/>
    </location>
</feature>
<dbReference type="InterPro" id="IPR044865">
    <property type="entry name" value="MRH_dom"/>
</dbReference>
<evidence type="ECO:0000256" key="4">
    <source>
        <dbReference type="ARBA" id="ARBA00022729"/>
    </source>
</evidence>
<evidence type="ECO:0000313" key="10">
    <source>
        <dbReference type="Proteomes" id="UP001176940"/>
    </source>
</evidence>
<sequence>MLLEDPDPEGSPYRTQDPKSEYTYYLNVCGKISEGGCAGDTVSACQQKMSSTLSKSAGSYQNQTLRLVLSDISCKLVVNQTPLPHIHGHQVCTRVRYRSSDDGRFAANLGYSDGDITLTYPGGEICSSGFQRMTVINFICNETAGDRHRWSLESCLCDSSPATKQRRCSDRDRCLDCCSVAKCDVNAGKGVPEFESEADCTYFFSWQTKYACLKKKEDMCYVESKKKQYNLFNLIRTSESSNPQNWEAVNLNPSDKSCFYINVCHDVLQTGDASVCEDDAAVCAVGPDSKKNLGKFLTPPKFVNEHIVLEYTDGSTCAGKSHIRTSITLICSPGNHESPPILKSFEDCYYAFEWNTAAACVVSRTEGDDCTVADPQAGFYFDLSPLTNKTGTYKIVTDMYSFYINVCGNVTQQLCEPNSGACQVDKASNDHWNLGVSNSKLSYYDGMIQLHYTNGTAYNDEKKTPRSSLITFLCDRSVDIGQPEYQLHVSCRGCVTVTTYCTWRALSVVTVTQPRHMQLWCRTADYRECSRYPGTCCSCSKEDNNTYNFKWYTKYACPALPVACIVVDKENDEQYDLSSLSKVQGELSSNWFAMDQTQETHKKYYINVCRSLVPLKGCDPFAAVCQMGYEKVSGKLHETVAISNLGVASKEPVIEDSGKILIEYTNGSKCIDEENKEVFYSSQLHLTCEKGAVFTSPRFISNNNCVATFLWNTEAACPVIKNIHGKEDCLIENPNTGFTYNFESLKNESGYMAQGNGKKYKLNICGPVSGCGQIGDSPAAGCEIDNQLVSRPVKLSQSLDLASEGTITLTYSGTKDEQTGAGDSFTINFVCNDDLYPGRLLFNREEINSETHLYHTFFDFETAMACSPAPVDCQVTG</sequence>
<gene>
    <name evidence="9" type="ORF">RIMI_LOCUS13664334</name>
</gene>
<comment type="caution">
    <text evidence="9">The sequence shown here is derived from an EMBL/GenBank/DDBJ whole genome shotgun (WGS) entry which is preliminary data.</text>
</comment>
<protein>
    <recommendedName>
        <fullName evidence="8">MRH domain-containing protein</fullName>
    </recommendedName>
</protein>
<feature type="domain" description="MRH" evidence="8">
    <location>
        <begin position="562"/>
        <end position="719"/>
    </location>
</feature>
<evidence type="ECO:0000256" key="2">
    <source>
        <dbReference type="ARBA" id="ARBA00022448"/>
    </source>
</evidence>
<proteinExistence type="predicted"/>
<evidence type="ECO:0000256" key="3">
    <source>
        <dbReference type="ARBA" id="ARBA00022692"/>
    </source>
</evidence>
<keyword evidence="5" id="KW-1133">Transmembrane helix</keyword>
<dbReference type="Gene3D" id="2.70.130.10">
    <property type="entry name" value="Mannose-6-phosphate receptor binding domain"/>
    <property type="match status" value="7"/>
</dbReference>
<dbReference type="InterPro" id="IPR009011">
    <property type="entry name" value="Man6P_isomerase_rcpt-bd_dom_sf"/>
</dbReference>
<organism evidence="9 10">
    <name type="scientific">Ranitomeya imitator</name>
    <name type="common">mimic poison frog</name>
    <dbReference type="NCBI Taxonomy" id="111125"/>
    <lineage>
        <taxon>Eukaryota</taxon>
        <taxon>Metazoa</taxon>
        <taxon>Chordata</taxon>
        <taxon>Craniata</taxon>
        <taxon>Vertebrata</taxon>
        <taxon>Euteleostomi</taxon>
        <taxon>Amphibia</taxon>
        <taxon>Batrachia</taxon>
        <taxon>Anura</taxon>
        <taxon>Neobatrachia</taxon>
        <taxon>Hyloidea</taxon>
        <taxon>Dendrobatidae</taxon>
        <taxon>Dendrobatinae</taxon>
        <taxon>Ranitomeya</taxon>
    </lineage>
</organism>
<dbReference type="EMBL" id="CAUEEQ010034081">
    <property type="protein sequence ID" value="CAJ0951947.1"/>
    <property type="molecule type" value="Genomic_DNA"/>
</dbReference>
<dbReference type="SMART" id="SM01404">
    <property type="entry name" value="CIMR"/>
    <property type="match status" value="4"/>
</dbReference>
<dbReference type="PANTHER" id="PTHR15071">
    <property type="entry name" value="MANNOSE-6-PHOSPHATE RECEPTOR FAMILY MEMBER"/>
    <property type="match status" value="1"/>
</dbReference>
<dbReference type="PROSITE" id="PS51914">
    <property type="entry name" value="MRH"/>
    <property type="match status" value="5"/>
</dbReference>
<evidence type="ECO:0000256" key="5">
    <source>
        <dbReference type="ARBA" id="ARBA00022989"/>
    </source>
</evidence>
<feature type="domain" description="MRH" evidence="8">
    <location>
        <begin position="218"/>
        <end position="362"/>
    </location>
</feature>
<keyword evidence="7" id="KW-1015">Disulfide bond</keyword>
<evidence type="ECO:0000256" key="1">
    <source>
        <dbReference type="ARBA" id="ARBA00004308"/>
    </source>
</evidence>
<evidence type="ECO:0000313" key="9">
    <source>
        <dbReference type="EMBL" id="CAJ0951947.1"/>
    </source>
</evidence>
<keyword evidence="10" id="KW-1185">Reference proteome</keyword>
<accession>A0ABN9LXT6</accession>
<dbReference type="SUPFAM" id="SSF50911">
    <property type="entry name" value="Mannose 6-phosphate receptor domain"/>
    <property type="match status" value="5"/>
</dbReference>
<keyword evidence="3" id="KW-0812">Transmembrane</keyword>
<comment type="subcellular location">
    <subcellularLocation>
        <location evidence="1">Endomembrane system</location>
    </subcellularLocation>
</comment>
<feature type="domain" description="MRH" evidence="8">
    <location>
        <begin position="727"/>
        <end position="868"/>
    </location>
</feature>
<dbReference type="PANTHER" id="PTHR15071:SF0">
    <property type="entry name" value="MANNOSE 6-PHOSPHATE RECEPTOR-LIKE PROTEIN 1"/>
    <property type="match status" value="1"/>
</dbReference>